<sequence>MRLCAETECHDHAPGPRNLLNSQVHCTMKAAYAQTRRNDFLQSEKQELLESLWRVKPEGRPKNEKKTKTGRQHQEQTRSKNLRDEHHALGPAQKCFYAEARQRRGEKSKSLTRRRLC</sequence>
<dbReference type="Proteomes" id="UP000693946">
    <property type="component" value="Linkage Group LG5"/>
</dbReference>
<organism evidence="2 3">
    <name type="scientific">Solea senegalensis</name>
    <name type="common">Senegalese sole</name>
    <dbReference type="NCBI Taxonomy" id="28829"/>
    <lineage>
        <taxon>Eukaryota</taxon>
        <taxon>Metazoa</taxon>
        <taxon>Chordata</taxon>
        <taxon>Craniata</taxon>
        <taxon>Vertebrata</taxon>
        <taxon>Euteleostomi</taxon>
        <taxon>Actinopterygii</taxon>
        <taxon>Neopterygii</taxon>
        <taxon>Teleostei</taxon>
        <taxon>Neoteleostei</taxon>
        <taxon>Acanthomorphata</taxon>
        <taxon>Carangaria</taxon>
        <taxon>Pleuronectiformes</taxon>
        <taxon>Pleuronectoidei</taxon>
        <taxon>Soleidae</taxon>
        <taxon>Solea</taxon>
    </lineage>
</organism>
<protein>
    <submittedName>
        <fullName evidence="2">Uncharacterized protein</fullName>
    </submittedName>
</protein>
<gene>
    <name evidence="2" type="ORF">JOB18_006623</name>
</gene>
<dbReference type="AlphaFoldDB" id="A0AAV6QFZ1"/>
<dbReference type="EMBL" id="JAGKHQ010000017">
    <property type="protein sequence ID" value="KAG7489201.1"/>
    <property type="molecule type" value="Genomic_DNA"/>
</dbReference>
<feature type="compositionally biased region" description="Basic and acidic residues" evidence="1">
    <location>
        <begin position="54"/>
        <end position="88"/>
    </location>
</feature>
<evidence type="ECO:0000313" key="2">
    <source>
        <dbReference type="EMBL" id="KAG7489201.1"/>
    </source>
</evidence>
<evidence type="ECO:0000256" key="1">
    <source>
        <dbReference type="SAM" id="MobiDB-lite"/>
    </source>
</evidence>
<feature type="compositionally biased region" description="Basic and acidic residues" evidence="1">
    <location>
        <begin position="100"/>
        <end position="109"/>
    </location>
</feature>
<name>A0AAV6QFZ1_SOLSE</name>
<keyword evidence="3" id="KW-1185">Reference proteome</keyword>
<proteinExistence type="predicted"/>
<evidence type="ECO:0000313" key="3">
    <source>
        <dbReference type="Proteomes" id="UP000693946"/>
    </source>
</evidence>
<feature type="region of interest" description="Disordered" evidence="1">
    <location>
        <begin position="54"/>
        <end position="117"/>
    </location>
</feature>
<accession>A0AAV6QFZ1</accession>
<comment type="caution">
    <text evidence="2">The sequence shown here is derived from an EMBL/GenBank/DDBJ whole genome shotgun (WGS) entry which is preliminary data.</text>
</comment>
<reference evidence="2 3" key="1">
    <citation type="journal article" date="2021" name="Sci. Rep.">
        <title>Chromosome anchoring in Senegalese sole (Solea senegalensis) reveals sex-associated markers and genome rearrangements in flatfish.</title>
        <authorList>
            <person name="Guerrero-Cozar I."/>
            <person name="Gomez-Garrido J."/>
            <person name="Berbel C."/>
            <person name="Martinez-Blanch J.F."/>
            <person name="Alioto T."/>
            <person name="Claros M.G."/>
            <person name="Gagnaire P.A."/>
            <person name="Manchado M."/>
        </authorList>
    </citation>
    <scope>NUCLEOTIDE SEQUENCE [LARGE SCALE GENOMIC DNA]</scope>
    <source>
        <strain evidence="2">Sse05_10M</strain>
    </source>
</reference>